<evidence type="ECO:0000313" key="1">
    <source>
        <dbReference type="EMBL" id="KKL88143.1"/>
    </source>
</evidence>
<proteinExistence type="predicted"/>
<accession>A0A0F9FPI9</accession>
<comment type="caution">
    <text evidence="1">The sequence shown here is derived from an EMBL/GenBank/DDBJ whole genome shotgun (WGS) entry which is preliminary data.</text>
</comment>
<sequence length="54" mass="6252">MASIVVWKIIFRISILLYESFYSELCSRFPVSITFQIKDANGEITANEILMPRP</sequence>
<reference evidence="1" key="1">
    <citation type="journal article" date="2015" name="Nature">
        <title>Complex archaea that bridge the gap between prokaryotes and eukaryotes.</title>
        <authorList>
            <person name="Spang A."/>
            <person name="Saw J.H."/>
            <person name="Jorgensen S.L."/>
            <person name="Zaremba-Niedzwiedzka K."/>
            <person name="Martijn J."/>
            <person name="Lind A.E."/>
            <person name="van Eijk R."/>
            <person name="Schleper C."/>
            <person name="Guy L."/>
            <person name="Ettema T.J."/>
        </authorList>
    </citation>
    <scope>NUCLEOTIDE SEQUENCE</scope>
</reference>
<dbReference type="EMBL" id="LAZR01020650">
    <property type="protein sequence ID" value="KKL88143.1"/>
    <property type="molecule type" value="Genomic_DNA"/>
</dbReference>
<dbReference type="AlphaFoldDB" id="A0A0F9FPI9"/>
<protein>
    <submittedName>
        <fullName evidence="1">Uncharacterized protein</fullName>
    </submittedName>
</protein>
<name>A0A0F9FPI9_9ZZZZ</name>
<gene>
    <name evidence="1" type="ORF">LCGC14_1927720</name>
</gene>
<organism evidence="1">
    <name type="scientific">marine sediment metagenome</name>
    <dbReference type="NCBI Taxonomy" id="412755"/>
    <lineage>
        <taxon>unclassified sequences</taxon>
        <taxon>metagenomes</taxon>
        <taxon>ecological metagenomes</taxon>
    </lineage>
</organism>
<feature type="non-terminal residue" evidence="1">
    <location>
        <position position="54"/>
    </location>
</feature>